<evidence type="ECO:0000256" key="1">
    <source>
        <dbReference type="ARBA" id="ARBA00023157"/>
    </source>
</evidence>
<comment type="caution">
    <text evidence="3">The sequence shown here is derived from an EMBL/GenBank/DDBJ whole genome shotgun (WGS) entry which is preliminary data.</text>
</comment>
<feature type="domain" description="Thioredoxin" evidence="2">
    <location>
        <begin position="53"/>
        <end position="190"/>
    </location>
</feature>
<dbReference type="EMBL" id="VDGG01000020">
    <property type="protein sequence ID" value="TQR14216.1"/>
    <property type="molecule type" value="Genomic_DNA"/>
</dbReference>
<keyword evidence="1" id="KW-1015">Disulfide bond</keyword>
<dbReference type="InterPro" id="IPR050553">
    <property type="entry name" value="Thioredoxin_ResA/DsbE_sf"/>
</dbReference>
<dbReference type="InterPro" id="IPR013766">
    <property type="entry name" value="Thioredoxin_domain"/>
</dbReference>
<name>A0A544T9W2_9BACI</name>
<dbReference type="Pfam" id="PF00578">
    <property type="entry name" value="AhpC-TSA"/>
    <property type="match status" value="1"/>
</dbReference>
<dbReference type="PROSITE" id="PS51352">
    <property type="entry name" value="THIOREDOXIN_2"/>
    <property type="match status" value="1"/>
</dbReference>
<gene>
    <name evidence="3" type="ORF">FG383_11230</name>
</gene>
<dbReference type="OrthoDB" id="25753at2"/>
<organism evidence="3 4">
    <name type="scientific">Psychrobacillus soli</name>
    <dbReference type="NCBI Taxonomy" id="1543965"/>
    <lineage>
        <taxon>Bacteria</taxon>
        <taxon>Bacillati</taxon>
        <taxon>Bacillota</taxon>
        <taxon>Bacilli</taxon>
        <taxon>Bacillales</taxon>
        <taxon>Bacillaceae</taxon>
        <taxon>Psychrobacillus</taxon>
    </lineage>
</organism>
<sequence length="190" mass="21658">MKKAILVAIVMGMLGWAVYDFVFASKEKATQEEDRTTAQQINNSGEESKKVGIRKSELAPDFELTTLDGETVKLSDYKGKRVMLNFWATWCPPCRAEMPDMQKFQKNKDVQVLAVNLTETESNLGTVQKFVDELNLTLTTPLDDESAVSNEYQVMAYPTTYMIDSHGRIQFVTMGAMNYDFMVQQFEMMQ</sequence>
<dbReference type="RefSeq" id="WP_142607483.1">
    <property type="nucleotide sequence ID" value="NZ_VDGG01000020.1"/>
</dbReference>
<evidence type="ECO:0000259" key="2">
    <source>
        <dbReference type="PROSITE" id="PS51352"/>
    </source>
</evidence>
<dbReference type="SUPFAM" id="SSF52833">
    <property type="entry name" value="Thioredoxin-like"/>
    <property type="match status" value="1"/>
</dbReference>
<dbReference type="AlphaFoldDB" id="A0A544T9W2"/>
<dbReference type="CDD" id="cd02966">
    <property type="entry name" value="TlpA_like_family"/>
    <property type="match status" value="1"/>
</dbReference>
<proteinExistence type="predicted"/>
<dbReference type="GO" id="GO:0016209">
    <property type="term" value="F:antioxidant activity"/>
    <property type="evidence" value="ECO:0007669"/>
    <property type="project" value="InterPro"/>
</dbReference>
<dbReference type="InterPro" id="IPR036249">
    <property type="entry name" value="Thioredoxin-like_sf"/>
</dbReference>
<dbReference type="Proteomes" id="UP000318937">
    <property type="component" value="Unassembled WGS sequence"/>
</dbReference>
<dbReference type="Gene3D" id="3.40.30.10">
    <property type="entry name" value="Glutaredoxin"/>
    <property type="match status" value="1"/>
</dbReference>
<reference evidence="3 4" key="1">
    <citation type="submission" date="2019-05" db="EMBL/GenBank/DDBJ databases">
        <title>Psychrobacillus vulpis sp. nov., a new species isolated from feces of a red fox that inhabits in The Tablas de Daimiel Natural Park, Albacete, Spain.</title>
        <authorList>
            <person name="Rodriguez M."/>
            <person name="Reina J.C."/>
            <person name="Bejar V."/>
            <person name="Llamas I."/>
        </authorList>
    </citation>
    <scope>NUCLEOTIDE SEQUENCE [LARGE SCALE GENOMIC DNA]</scope>
    <source>
        <strain evidence="3 4">NHI-2</strain>
    </source>
</reference>
<keyword evidence="4" id="KW-1185">Reference proteome</keyword>
<dbReference type="PANTHER" id="PTHR42852">
    <property type="entry name" value="THIOL:DISULFIDE INTERCHANGE PROTEIN DSBE"/>
    <property type="match status" value="1"/>
</dbReference>
<dbReference type="InterPro" id="IPR000866">
    <property type="entry name" value="AhpC/TSA"/>
</dbReference>
<evidence type="ECO:0000313" key="3">
    <source>
        <dbReference type="EMBL" id="TQR14216.1"/>
    </source>
</evidence>
<evidence type="ECO:0000313" key="4">
    <source>
        <dbReference type="Proteomes" id="UP000318937"/>
    </source>
</evidence>
<dbReference type="GO" id="GO:0016491">
    <property type="term" value="F:oxidoreductase activity"/>
    <property type="evidence" value="ECO:0007669"/>
    <property type="project" value="InterPro"/>
</dbReference>
<accession>A0A544T9W2</accession>
<dbReference type="PROSITE" id="PS00194">
    <property type="entry name" value="THIOREDOXIN_1"/>
    <property type="match status" value="1"/>
</dbReference>
<dbReference type="InterPro" id="IPR017937">
    <property type="entry name" value="Thioredoxin_CS"/>
</dbReference>
<dbReference type="PANTHER" id="PTHR42852:SF1">
    <property type="entry name" value="THIOREDOXIN-LIKE PROTEIN YNEN"/>
    <property type="match status" value="1"/>
</dbReference>
<protein>
    <submittedName>
        <fullName evidence="3">Redoxin domain-containing protein</fullName>
    </submittedName>
</protein>